<dbReference type="InterPro" id="IPR022698">
    <property type="entry name" value="OrsD"/>
</dbReference>
<name>X0KGR1_FUSOX</name>
<sequence>MPLVPNPNSNYNHHNDDNTEAGGGQVIQLCKELDVLICLLCPVAIKPGIDQVEHHYRNRHKTAGRQLREVIAFAASFSPSGPQPLALRDPTDKDIELPADGGPPIPGLETYAGFSCKSCRYLTRDRSNRDRHQILSKHHEEGDDEEDNEGKRDARWRNWEPTVRTRCGSRGSSRSSRSSSREGSGGVDAGLLKLIRSCEKELGKAAAERRRKVEAPGGVDQESRWVQFMKWATHLQGKDKLALHRAGMSPIPKTSELKLWKQDARDANARLRALAESFRRELARGLERLDRVPDETLKWLGSIDATKPVTKPFGNKQEAATMERYSADWERYLCYCARVWPLGRDKAREEHVGTSRRRHTTA</sequence>
<evidence type="ECO:0000256" key="1">
    <source>
        <dbReference type="SAM" id="MobiDB-lite"/>
    </source>
</evidence>
<dbReference type="AlphaFoldDB" id="X0KGR1"/>
<proteinExistence type="predicted"/>
<reference evidence="2" key="1">
    <citation type="submission" date="2011-11" db="EMBL/GenBank/DDBJ databases">
        <title>The Genome Sequence of Fusarium oxysporum Cotton.</title>
        <authorList>
            <consortium name="The Broad Institute Genome Sequencing Platform"/>
            <person name="Ma L.-J."/>
            <person name="Gale L.R."/>
            <person name="Schwartz D.C."/>
            <person name="Zhou S."/>
            <person name="Corby-Kistler H."/>
            <person name="Young S.K."/>
            <person name="Zeng Q."/>
            <person name="Gargeya S."/>
            <person name="Fitzgerald M."/>
            <person name="Haas B."/>
            <person name="Abouelleil A."/>
            <person name="Alvarado L."/>
            <person name="Arachchi H.M."/>
            <person name="Berlin A."/>
            <person name="Brown A."/>
            <person name="Chapman S.B."/>
            <person name="Chen Z."/>
            <person name="Dunbar C."/>
            <person name="Freedman E."/>
            <person name="Gearin G."/>
            <person name="Goldberg J."/>
            <person name="Griggs A."/>
            <person name="Gujja S."/>
            <person name="Heiman D."/>
            <person name="Howarth C."/>
            <person name="Larson L."/>
            <person name="Lui A."/>
            <person name="MacDonald P.J.P."/>
            <person name="Montmayeur A."/>
            <person name="Murphy C."/>
            <person name="Neiman D."/>
            <person name="Pearson M."/>
            <person name="Priest M."/>
            <person name="Roberts A."/>
            <person name="Saif S."/>
            <person name="Shea T."/>
            <person name="Shenoy N."/>
            <person name="Sisk P."/>
            <person name="Stolte C."/>
            <person name="Sykes S."/>
            <person name="Wortman J."/>
            <person name="Nusbaum C."/>
            <person name="Birren B."/>
        </authorList>
    </citation>
    <scope>NUCLEOTIDE SEQUENCE [LARGE SCALE GENOMIC DNA]</scope>
    <source>
        <strain evidence="2">25433</strain>
    </source>
</reference>
<feature type="region of interest" description="Disordered" evidence="1">
    <location>
        <begin position="164"/>
        <end position="186"/>
    </location>
</feature>
<dbReference type="EMBL" id="JH658226">
    <property type="protein sequence ID" value="EXM12784.1"/>
    <property type="molecule type" value="Genomic_DNA"/>
</dbReference>
<accession>X0KGR1</accession>
<dbReference type="Proteomes" id="UP000030701">
    <property type="component" value="Unassembled WGS sequence"/>
</dbReference>
<gene>
    <name evidence="2" type="ORF">FOTG_18733</name>
</gene>
<dbReference type="HOGENOM" id="CLU_067865_0_0_1"/>
<dbReference type="OrthoDB" id="5106259at2759"/>
<reference evidence="2" key="2">
    <citation type="submission" date="2012-05" db="EMBL/GenBank/DDBJ databases">
        <title>The Genome Annotation of Fusarium oxysporum Cotton.</title>
        <authorList>
            <consortium name="The Broad Institute Genomics Platform"/>
            <person name="Ma L.-J."/>
            <person name="Corby-Kistler H."/>
            <person name="Broz K."/>
            <person name="Gale L.R."/>
            <person name="Jonkers W."/>
            <person name="O'Donnell K."/>
            <person name="Ploetz R."/>
            <person name="Steinberg C."/>
            <person name="Schwartz D.C."/>
            <person name="VanEtten H."/>
            <person name="Zhou S."/>
            <person name="Young S.K."/>
            <person name="Zeng Q."/>
            <person name="Gargeya S."/>
            <person name="Fitzgerald M."/>
            <person name="Abouelleil A."/>
            <person name="Alvarado L."/>
            <person name="Chapman S.B."/>
            <person name="Gainer-Dewar J."/>
            <person name="Goldberg J."/>
            <person name="Griggs A."/>
            <person name="Gujja S."/>
            <person name="Hansen M."/>
            <person name="Howarth C."/>
            <person name="Imamovic A."/>
            <person name="Ireland A."/>
            <person name="Larimer J."/>
            <person name="McCowan C."/>
            <person name="Murphy C."/>
            <person name="Pearson M."/>
            <person name="Poon T.W."/>
            <person name="Priest M."/>
            <person name="Roberts A."/>
            <person name="Saif S."/>
            <person name="Shea T."/>
            <person name="Sykes S."/>
            <person name="Wortman J."/>
            <person name="Nusbaum C."/>
            <person name="Birren B."/>
        </authorList>
    </citation>
    <scope>NUCLEOTIDE SEQUENCE</scope>
    <source>
        <strain evidence="2">25433</strain>
    </source>
</reference>
<dbReference type="Pfam" id="PF12013">
    <property type="entry name" value="OrsD"/>
    <property type="match status" value="1"/>
</dbReference>
<protein>
    <submittedName>
        <fullName evidence="2">Uncharacterized protein</fullName>
    </submittedName>
</protein>
<organism evidence="2">
    <name type="scientific">Fusarium oxysporum f. sp. vasinfectum 25433</name>
    <dbReference type="NCBI Taxonomy" id="1089449"/>
    <lineage>
        <taxon>Eukaryota</taxon>
        <taxon>Fungi</taxon>
        <taxon>Dikarya</taxon>
        <taxon>Ascomycota</taxon>
        <taxon>Pezizomycotina</taxon>
        <taxon>Sordariomycetes</taxon>
        <taxon>Hypocreomycetidae</taxon>
        <taxon>Hypocreales</taxon>
        <taxon>Nectriaceae</taxon>
        <taxon>Fusarium</taxon>
        <taxon>Fusarium oxysporum species complex</taxon>
    </lineage>
</organism>
<feature type="compositionally biased region" description="Low complexity" evidence="1">
    <location>
        <begin position="166"/>
        <end position="182"/>
    </location>
</feature>
<evidence type="ECO:0000313" key="2">
    <source>
        <dbReference type="EMBL" id="EXM12784.1"/>
    </source>
</evidence>